<feature type="non-terminal residue" evidence="2">
    <location>
        <position position="101"/>
    </location>
</feature>
<evidence type="ECO:0000256" key="1">
    <source>
        <dbReference type="SAM" id="MobiDB-lite"/>
    </source>
</evidence>
<dbReference type="EMBL" id="JBEUOH010000013">
    <property type="protein sequence ID" value="KAL0880040.1"/>
    <property type="molecule type" value="Genomic_DNA"/>
</dbReference>
<reference evidence="2 3" key="1">
    <citation type="submission" date="2024-06" db="EMBL/GenBank/DDBJ databases">
        <title>A chromosome-level genome assembly of beet webworm, Loxostege sticticalis.</title>
        <authorList>
            <person name="Zhang Y."/>
        </authorList>
    </citation>
    <scope>NUCLEOTIDE SEQUENCE [LARGE SCALE GENOMIC DNA]</scope>
    <source>
        <strain evidence="2">AQ026</strain>
        <tissue evidence="2">Whole body</tissue>
    </source>
</reference>
<keyword evidence="3" id="KW-1185">Reference proteome</keyword>
<evidence type="ECO:0000313" key="2">
    <source>
        <dbReference type="EMBL" id="KAL0880040.1"/>
    </source>
</evidence>
<proteinExistence type="predicted"/>
<accession>A0ABR3HTZ4</accession>
<gene>
    <name evidence="2" type="ORF">ABMA27_002533</name>
</gene>
<protein>
    <submittedName>
        <fullName evidence="2">Uncharacterized protein</fullName>
    </submittedName>
</protein>
<evidence type="ECO:0000313" key="3">
    <source>
        <dbReference type="Proteomes" id="UP001549920"/>
    </source>
</evidence>
<name>A0ABR3HTZ4_LOXSC</name>
<dbReference type="Proteomes" id="UP001549920">
    <property type="component" value="Unassembled WGS sequence"/>
</dbReference>
<comment type="caution">
    <text evidence="2">The sequence shown here is derived from an EMBL/GenBank/DDBJ whole genome shotgun (WGS) entry which is preliminary data.</text>
</comment>
<feature type="region of interest" description="Disordered" evidence="1">
    <location>
        <begin position="59"/>
        <end position="82"/>
    </location>
</feature>
<organism evidence="2 3">
    <name type="scientific">Loxostege sticticalis</name>
    <name type="common">Beet webworm moth</name>
    <dbReference type="NCBI Taxonomy" id="481309"/>
    <lineage>
        <taxon>Eukaryota</taxon>
        <taxon>Metazoa</taxon>
        <taxon>Ecdysozoa</taxon>
        <taxon>Arthropoda</taxon>
        <taxon>Hexapoda</taxon>
        <taxon>Insecta</taxon>
        <taxon>Pterygota</taxon>
        <taxon>Neoptera</taxon>
        <taxon>Endopterygota</taxon>
        <taxon>Lepidoptera</taxon>
        <taxon>Glossata</taxon>
        <taxon>Ditrysia</taxon>
        <taxon>Pyraloidea</taxon>
        <taxon>Crambidae</taxon>
        <taxon>Pyraustinae</taxon>
        <taxon>Loxostege</taxon>
    </lineage>
</organism>
<sequence length="101" mass="11293">MTAKFGYVTTACRLCEDIVPPDGGDLRCGAIDGPISAPLQPVLPPLRQRVPKRYRHGSLRWKRSAESHHQHPRLQPRAAHPLPRAGYVPLLQPVQTCRQTT</sequence>